<protein>
    <submittedName>
        <fullName evidence="3">P-loop containing nucleoside triphosphate hydrolase protein</fullName>
    </submittedName>
</protein>
<dbReference type="Gene3D" id="3.40.50.300">
    <property type="entry name" value="P-loop containing nucleotide triphosphate hydrolases"/>
    <property type="match status" value="1"/>
</dbReference>
<dbReference type="SUPFAM" id="SSF52540">
    <property type="entry name" value="P-loop containing nucleoside triphosphate hydrolases"/>
    <property type="match status" value="1"/>
</dbReference>
<reference evidence="3" key="1">
    <citation type="journal article" date="2023" name="Mol. Phylogenet. Evol.">
        <title>Genome-scale phylogeny and comparative genomics of the fungal order Sordariales.</title>
        <authorList>
            <person name="Hensen N."/>
            <person name="Bonometti L."/>
            <person name="Westerberg I."/>
            <person name="Brannstrom I.O."/>
            <person name="Guillou S."/>
            <person name="Cros-Aarteil S."/>
            <person name="Calhoun S."/>
            <person name="Haridas S."/>
            <person name="Kuo A."/>
            <person name="Mondo S."/>
            <person name="Pangilinan J."/>
            <person name="Riley R."/>
            <person name="LaButti K."/>
            <person name="Andreopoulos B."/>
            <person name="Lipzen A."/>
            <person name="Chen C."/>
            <person name="Yan M."/>
            <person name="Daum C."/>
            <person name="Ng V."/>
            <person name="Clum A."/>
            <person name="Steindorff A."/>
            <person name="Ohm R.A."/>
            <person name="Martin F."/>
            <person name="Silar P."/>
            <person name="Natvig D.O."/>
            <person name="Lalanne C."/>
            <person name="Gautier V."/>
            <person name="Ament-Velasquez S.L."/>
            <person name="Kruys A."/>
            <person name="Hutchinson M.I."/>
            <person name="Powell A.J."/>
            <person name="Barry K."/>
            <person name="Miller A.N."/>
            <person name="Grigoriev I.V."/>
            <person name="Debuchy R."/>
            <person name="Gladieux P."/>
            <person name="Hiltunen Thoren M."/>
            <person name="Johannesson H."/>
        </authorList>
    </citation>
    <scope>NUCLEOTIDE SEQUENCE</scope>
    <source>
        <strain evidence="3">CBS 538.74</strain>
    </source>
</reference>
<dbReference type="GO" id="GO:0005525">
    <property type="term" value="F:GTP binding"/>
    <property type="evidence" value="ECO:0007669"/>
    <property type="project" value="InterPro"/>
</dbReference>
<dbReference type="Proteomes" id="UP001302745">
    <property type="component" value="Unassembled WGS sequence"/>
</dbReference>
<gene>
    <name evidence="3" type="ORF">C8A00DRAFT_32072</name>
</gene>
<dbReference type="Pfam" id="PF01926">
    <property type="entry name" value="MMR_HSR1"/>
    <property type="match status" value="1"/>
</dbReference>
<dbReference type="InterPro" id="IPR006073">
    <property type="entry name" value="GTP-bd"/>
</dbReference>
<proteinExistence type="predicted"/>
<comment type="caution">
    <text evidence="3">The sequence shown here is derived from an EMBL/GenBank/DDBJ whole genome shotgun (WGS) entry which is preliminary data.</text>
</comment>
<dbReference type="CDD" id="cd00882">
    <property type="entry name" value="Ras_like_GTPase"/>
    <property type="match status" value="1"/>
</dbReference>
<dbReference type="EMBL" id="MU856895">
    <property type="protein sequence ID" value="KAK4155081.1"/>
    <property type="molecule type" value="Genomic_DNA"/>
</dbReference>
<evidence type="ECO:0000313" key="4">
    <source>
        <dbReference type="Proteomes" id="UP001302745"/>
    </source>
</evidence>
<accession>A0AAN6VQL6</accession>
<name>A0AAN6VQL6_9PEZI</name>
<feature type="region of interest" description="Disordered" evidence="1">
    <location>
        <begin position="261"/>
        <end position="324"/>
    </location>
</feature>
<evidence type="ECO:0000313" key="3">
    <source>
        <dbReference type="EMBL" id="KAK4155081.1"/>
    </source>
</evidence>
<keyword evidence="4" id="KW-1185">Reference proteome</keyword>
<reference evidence="3" key="2">
    <citation type="submission" date="2023-05" db="EMBL/GenBank/DDBJ databases">
        <authorList>
            <consortium name="Lawrence Berkeley National Laboratory"/>
            <person name="Steindorff A."/>
            <person name="Hensen N."/>
            <person name="Bonometti L."/>
            <person name="Westerberg I."/>
            <person name="Brannstrom I.O."/>
            <person name="Guillou S."/>
            <person name="Cros-Aarteil S."/>
            <person name="Calhoun S."/>
            <person name="Haridas S."/>
            <person name="Kuo A."/>
            <person name="Mondo S."/>
            <person name="Pangilinan J."/>
            <person name="Riley R."/>
            <person name="Labutti K."/>
            <person name="Andreopoulos B."/>
            <person name="Lipzen A."/>
            <person name="Chen C."/>
            <person name="Yanf M."/>
            <person name="Daum C."/>
            <person name="Ng V."/>
            <person name="Clum A."/>
            <person name="Ohm R."/>
            <person name="Martin F."/>
            <person name="Silar P."/>
            <person name="Natvig D."/>
            <person name="Lalanne C."/>
            <person name="Gautier V."/>
            <person name="Ament-Velasquez S.L."/>
            <person name="Kruys A."/>
            <person name="Hutchinson M.I."/>
            <person name="Powell A.J."/>
            <person name="Barry K."/>
            <person name="Miller A.N."/>
            <person name="Grigoriev I.V."/>
            <person name="Debuchy R."/>
            <person name="Gladieux P."/>
            <person name="Thoren M.H."/>
            <person name="Johannesson H."/>
        </authorList>
    </citation>
    <scope>NUCLEOTIDE SEQUENCE</scope>
    <source>
        <strain evidence="3">CBS 538.74</strain>
    </source>
</reference>
<sequence length="406" mass="46600">MPGTRTQNQQRGQQPDSDKMVVIAVMGVTGAGKSTFIETVTGREAGVGDSLASATSTINAFELIHKNTRYVLIDTPGFNDTERPDTEITTLILDWLTSSFADTTTSPPQQLNGVLYLHRITDPRMSGTALRNTRMFRKLVGHDGFPHVLLATTCWERVPAAVGLAREAELRRNRDFWGAMVDRGATMARLPNRGDRAAALRLLERMGTRGEFVPEAVDEVVVQGKTVGETVAAVAAGEGEHAQAEEVLRKQLEAEKRAAEARLHEEMVGRERERQAQLDREREAAELQRRQQLGDECRRQEEEARREEERHKREREELQREIERQEERRRLQAAELERQRKEEEERRRNEEAEIRRRFREEYRCIGYGAEGACAKCNGNIWDHSEYFREFNPPTLLFHVVSLSRYY</sequence>
<organism evidence="3 4">
    <name type="scientific">Chaetomidium leptoderma</name>
    <dbReference type="NCBI Taxonomy" id="669021"/>
    <lineage>
        <taxon>Eukaryota</taxon>
        <taxon>Fungi</taxon>
        <taxon>Dikarya</taxon>
        <taxon>Ascomycota</taxon>
        <taxon>Pezizomycotina</taxon>
        <taxon>Sordariomycetes</taxon>
        <taxon>Sordariomycetidae</taxon>
        <taxon>Sordariales</taxon>
        <taxon>Chaetomiaceae</taxon>
        <taxon>Chaetomidium</taxon>
    </lineage>
</organism>
<keyword evidence="3" id="KW-0378">Hydrolase</keyword>
<dbReference type="AlphaFoldDB" id="A0AAN6VQL6"/>
<feature type="domain" description="G" evidence="2">
    <location>
        <begin position="23"/>
        <end position="79"/>
    </location>
</feature>
<dbReference type="GO" id="GO:0016787">
    <property type="term" value="F:hydrolase activity"/>
    <property type="evidence" value="ECO:0007669"/>
    <property type="project" value="UniProtKB-KW"/>
</dbReference>
<evidence type="ECO:0000256" key="1">
    <source>
        <dbReference type="SAM" id="MobiDB-lite"/>
    </source>
</evidence>
<dbReference type="InterPro" id="IPR027417">
    <property type="entry name" value="P-loop_NTPase"/>
</dbReference>
<evidence type="ECO:0000259" key="2">
    <source>
        <dbReference type="Pfam" id="PF01926"/>
    </source>
</evidence>